<dbReference type="InterPro" id="IPR010496">
    <property type="entry name" value="AL/BT2_dom"/>
</dbReference>
<dbReference type="RefSeq" id="WP_128762011.1">
    <property type="nucleotide sequence ID" value="NZ_QOVI01000005.1"/>
</dbReference>
<dbReference type="PROSITE" id="PS51257">
    <property type="entry name" value="PROKAR_LIPOPROTEIN"/>
    <property type="match status" value="1"/>
</dbReference>
<dbReference type="EMBL" id="QOVI01000005">
    <property type="protein sequence ID" value="RXG13234.1"/>
    <property type="molecule type" value="Genomic_DNA"/>
</dbReference>
<reference evidence="2 3" key="1">
    <citation type="submission" date="2018-07" db="EMBL/GenBank/DDBJ databases">
        <title>Leeuwenhoekiella genomics.</title>
        <authorList>
            <person name="Tahon G."/>
            <person name="Willems A."/>
        </authorList>
    </citation>
    <scope>NUCLEOTIDE SEQUENCE [LARGE SCALE GENOMIC DNA]</scope>
    <source>
        <strain evidence="2 3">R-50232</strain>
    </source>
</reference>
<proteinExistence type="predicted"/>
<dbReference type="AlphaFoldDB" id="A0A4Q0NS29"/>
<name>A0A4Q0NS29_9FLAO</name>
<organism evidence="2 3">
    <name type="scientific">Leeuwenhoekiella aestuarii</name>
    <dbReference type="NCBI Taxonomy" id="2249426"/>
    <lineage>
        <taxon>Bacteria</taxon>
        <taxon>Pseudomonadati</taxon>
        <taxon>Bacteroidota</taxon>
        <taxon>Flavobacteriia</taxon>
        <taxon>Flavobacteriales</taxon>
        <taxon>Flavobacteriaceae</taxon>
        <taxon>Leeuwenhoekiella</taxon>
    </lineage>
</organism>
<accession>A0A4Q0NS29</accession>
<gene>
    <name evidence="2" type="ORF">DSM04_105212</name>
</gene>
<dbReference type="Proteomes" id="UP000289821">
    <property type="component" value="Unassembled WGS sequence"/>
</dbReference>
<comment type="caution">
    <text evidence="2">The sequence shown here is derived from an EMBL/GenBank/DDBJ whole genome shotgun (WGS) entry which is preliminary data.</text>
</comment>
<protein>
    <recommendedName>
        <fullName evidence="1">3-keto-alpha-glucoside-1,2-lyase/3-keto-2-hydroxy-glucal hydratase domain-containing protein</fullName>
    </recommendedName>
</protein>
<feature type="domain" description="3-keto-alpha-glucoside-1,2-lyase/3-keto-2-hydroxy-glucal hydratase" evidence="1">
    <location>
        <begin position="27"/>
        <end position="257"/>
    </location>
</feature>
<dbReference type="Gene3D" id="2.60.120.560">
    <property type="entry name" value="Exo-inulinase, domain 1"/>
    <property type="match status" value="1"/>
</dbReference>
<evidence type="ECO:0000313" key="3">
    <source>
        <dbReference type="Proteomes" id="UP000289821"/>
    </source>
</evidence>
<dbReference type="Pfam" id="PF06439">
    <property type="entry name" value="3keto-disac_hyd"/>
    <property type="match status" value="1"/>
</dbReference>
<evidence type="ECO:0000313" key="2">
    <source>
        <dbReference type="EMBL" id="RXG13234.1"/>
    </source>
</evidence>
<sequence>MKLFNYLGLVLLLVWASCTSKKTEDSEWITLFNGVDLKGWTPKFYHHETGENYADTFRVQDSSIVVAYEGYDTFDERYGHLFYDQPFESFHLKFRYRFTEEWMEDAPSYTYRNSGVMFHAQAPETILKEQDWPLSVEYQMLAEAEPGKARPTGNMCSPGTDVFYQGKKSNDHCINSSSDTYTWDTWVEADLIVYQDSLIIHKVNGKEVLRYTNTQIGGEVAKGYNPDLKVDGKALKGGYIGLQAEGQGVIFKDIKLKKL</sequence>
<dbReference type="GO" id="GO:0016787">
    <property type="term" value="F:hydrolase activity"/>
    <property type="evidence" value="ECO:0007669"/>
    <property type="project" value="InterPro"/>
</dbReference>
<keyword evidence="3" id="KW-1185">Reference proteome</keyword>
<evidence type="ECO:0000259" key="1">
    <source>
        <dbReference type="Pfam" id="PF06439"/>
    </source>
</evidence>